<reference evidence="8 9" key="1">
    <citation type="submission" date="2018-03" db="EMBL/GenBank/DDBJ databases">
        <title>Diversity of phytobeneficial traits revealed by whole-genome analysis of worldwide-isolated phenazine-producing Pseudomonas spp.</title>
        <authorList>
            <person name="Biessy A."/>
            <person name="Novinscak A."/>
            <person name="Blom J."/>
            <person name="Leger G."/>
            <person name="Thomashow L.S."/>
            <person name="Cazorla F.M."/>
            <person name="Josic D."/>
            <person name="Filion M."/>
        </authorList>
    </citation>
    <scope>NUCLEOTIDE SEQUENCE [LARGE SCALE GENOMIC DNA]</scope>
    <source>
        <strain evidence="8 9">B25</strain>
    </source>
</reference>
<dbReference type="EMBL" id="CP027753">
    <property type="protein sequence ID" value="AZE50796.1"/>
    <property type="molecule type" value="Genomic_DNA"/>
</dbReference>
<organism evidence="8 9">
    <name type="scientific">Pseudomonas chlororaphis</name>
    <dbReference type="NCBI Taxonomy" id="587753"/>
    <lineage>
        <taxon>Bacteria</taxon>
        <taxon>Pseudomonadati</taxon>
        <taxon>Pseudomonadota</taxon>
        <taxon>Gammaproteobacteria</taxon>
        <taxon>Pseudomonadales</taxon>
        <taxon>Pseudomonadaceae</taxon>
        <taxon>Pseudomonas</taxon>
    </lineage>
</organism>
<keyword evidence="6" id="KW-0997">Cell inner membrane</keyword>
<dbReference type="RefSeq" id="WP_124322092.1">
    <property type="nucleotide sequence ID" value="NZ_CP027753.1"/>
</dbReference>
<proteinExistence type="inferred from homology"/>
<dbReference type="GO" id="GO:0010181">
    <property type="term" value="F:FMN binding"/>
    <property type="evidence" value="ECO:0007669"/>
    <property type="project" value="InterPro"/>
</dbReference>
<dbReference type="Pfam" id="PF04205">
    <property type="entry name" value="FMN_bind"/>
    <property type="match status" value="1"/>
</dbReference>
<keyword evidence="6" id="KW-1133">Transmembrane helix</keyword>
<keyword evidence="5 6" id="KW-0249">Electron transport</keyword>
<keyword evidence="2 6" id="KW-0597">Phosphoprotein</keyword>
<dbReference type="InterPro" id="IPR007329">
    <property type="entry name" value="FMN-bd"/>
</dbReference>
<dbReference type="SMART" id="SM00900">
    <property type="entry name" value="FMN_bind"/>
    <property type="match status" value="1"/>
</dbReference>
<dbReference type="EC" id="7.-.-.-" evidence="6"/>
<protein>
    <recommendedName>
        <fullName evidence="6">Ion-translocating oxidoreductase complex subunit G</fullName>
        <ecNumber evidence="6">7.-.-.-</ecNumber>
    </recommendedName>
    <alternativeName>
        <fullName evidence="6">Rnf electron transport complex subunit G</fullName>
    </alternativeName>
</protein>
<evidence type="ECO:0000256" key="6">
    <source>
        <dbReference type="HAMAP-Rule" id="MF_00479"/>
    </source>
</evidence>
<keyword evidence="6" id="KW-0812">Transmembrane</keyword>
<evidence type="ECO:0000256" key="2">
    <source>
        <dbReference type="ARBA" id="ARBA00022553"/>
    </source>
</evidence>
<keyword evidence="6" id="KW-0472">Membrane</keyword>
<evidence type="ECO:0000259" key="7">
    <source>
        <dbReference type="SMART" id="SM00900"/>
    </source>
</evidence>
<dbReference type="PANTHER" id="PTHR36118">
    <property type="entry name" value="ION-TRANSLOCATING OXIDOREDUCTASE COMPLEX SUBUNIT G"/>
    <property type="match status" value="1"/>
</dbReference>
<feature type="domain" description="FMN-binding" evidence="7">
    <location>
        <begin position="97"/>
        <end position="189"/>
    </location>
</feature>
<keyword evidence="1 6" id="KW-0813">Transport</keyword>
<dbReference type="NCBIfam" id="TIGR01947">
    <property type="entry name" value="rnfG"/>
    <property type="match status" value="1"/>
</dbReference>
<evidence type="ECO:0000256" key="3">
    <source>
        <dbReference type="ARBA" id="ARBA00022630"/>
    </source>
</evidence>
<comment type="subcellular location">
    <subcellularLocation>
        <location evidence="6">Cell inner membrane</location>
        <topology evidence="6">Single-pass membrane protein</topology>
    </subcellularLocation>
</comment>
<keyword evidence="4 6" id="KW-0288">FMN</keyword>
<gene>
    <name evidence="6" type="primary">rnfG</name>
    <name evidence="8" type="ORF">C4K04_5146</name>
</gene>
<keyword evidence="3 6" id="KW-0285">Flavoprotein</keyword>
<evidence type="ECO:0000313" key="8">
    <source>
        <dbReference type="EMBL" id="AZE50796.1"/>
    </source>
</evidence>
<comment type="cofactor">
    <cofactor evidence="6">
        <name>FMN</name>
        <dbReference type="ChEBI" id="CHEBI:58210"/>
    </cofactor>
</comment>
<dbReference type="GO" id="GO:0022900">
    <property type="term" value="P:electron transport chain"/>
    <property type="evidence" value="ECO:0007669"/>
    <property type="project" value="UniProtKB-UniRule"/>
</dbReference>
<dbReference type="Proteomes" id="UP000268048">
    <property type="component" value="Chromosome"/>
</dbReference>
<dbReference type="GO" id="GO:0009055">
    <property type="term" value="F:electron transfer activity"/>
    <property type="evidence" value="ECO:0007669"/>
    <property type="project" value="InterPro"/>
</dbReference>
<comment type="function">
    <text evidence="6">Part of a membrane-bound complex that couples electron transfer with translocation of ions across the membrane.</text>
</comment>
<dbReference type="PANTHER" id="PTHR36118:SF1">
    <property type="entry name" value="ION-TRANSLOCATING OXIDOREDUCTASE COMPLEX SUBUNIT G"/>
    <property type="match status" value="1"/>
</dbReference>
<keyword evidence="6" id="KW-1278">Translocase</keyword>
<evidence type="ECO:0000313" key="9">
    <source>
        <dbReference type="Proteomes" id="UP000268048"/>
    </source>
</evidence>
<name>A0A3G7TWY9_9PSED</name>
<dbReference type="GO" id="GO:0005886">
    <property type="term" value="C:plasma membrane"/>
    <property type="evidence" value="ECO:0007669"/>
    <property type="project" value="UniProtKB-SubCell"/>
</dbReference>
<dbReference type="PIRSF" id="PIRSF006091">
    <property type="entry name" value="E_trnsport_RnfG"/>
    <property type="match status" value="1"/>
</dbReference>
<keyword evidence="6" id="KW-1003">Cell membrane</keyword>
<evidence type="ECO:0000256" key="5">
    <source>
        <dbReference type="ARBA" id="ARBA00022982"/>
    </source>
</evidence>
<evidence type="ECO:0000256" key="1">
    <source>
        <dbReference type="ARBA" id="ARBA00022448"/>
    </source>
</evidence>
<sequence>MNRAMSLGVLALLAAVGAAGTFFVHQATAPRIEREQRAIQARNLLDILPAGSYDNQPLEQPLAVNNIPLSHSTLLGGYRATRNGQPSAVLLRSQVSGYGGPIELLIGIAANGKLLGSKALRHSETPGLGARIAERPNAWLQGFIGKSVGDPADAGWALKKDNGQFDQMAGATITSRAVVEGIHDSLRYFDEHREQLLGSPAHE</sequence>
<dbReference type="AlphaFoldDB" id="A0A3G7TWY9"/>
<dbReference type="HAMAP" id="MF_00479">
    <property type="entry name" value="RsxG_RnfG"/>
    <property type="match status" value="1"/>
</dbReference>
<evidence type="ECO:0000256" key="4">
    <source>
        <dbReference type="ARBA" id="ARBA00022643"/>
    </source>
</evidence>
<accession>A0A3G7TWY9</accession>
<comment type="similarity">
    <text evidence="6">Belongs to the RnfG family.</text>
</comment>
<dbReference type="InterPro" id="IPR010209">
    <property type="entry name" value="Ion_transpt_RnfG/RsxG"/>
</dbReference>
<comment type="subunit">
    <text evidence="6">The complex is composed of six subunits: RnfA, RnfB, RnfC, RnfD, RnfE and RnfG.</text>
</comment>
<feature type="modified residue" description="FMN phosphoryl threonine" evidence="6">
    <location>
        <position position="172"/>
    </location>
</feature>